<dbReference type="Proteomes" id="UP000236291">
    <property type="component" value="Unassembled WGS sequence"/>
</dbReference>
<evidence type="ECO:0000313" key="1">
    <source>
        <dbReference type="EMBL" id="PNY05322.1"/>
    </source>
</evidence>
<name>A0A2K3NQK5_TRIPR</name>
<comment type="caution">
    <text evidence="1">The sequence shown here is derived from an EMBL/GenBank/DDBJ whole genome shotgun (WGS) entry which is preliminary data.</text>
</comment>
<dbReference type="InterPro" id="IPR011043">
    <property type="entry name" value="Gal_Oxase/kelch_b-propeller"/>
</dbReference>
<gene>
    <name evidence="1" type="primary">F-box</name>
    <name evidence="1" type="ORF">L195_g001768</name>
</gene>
<organism evidence="1 2">
    <name type="scientific">Trifolium pratense</name>
    <name type="common">Red clover</name>
    <dbReference type="NCBI Taxonomy" id="57577"/>
    <lineage>
        <taxon>Eukaryota</taxon>
        <taxon>Viridiplantae</taxon>
        <taxon>Streptophyta</taxon>
        <taxon>Embryophyta</taxon>
        <taxon>Tracheophyta</taxon>
        <taxon>Spermatophyta</taxon>
        <taxon>Magnoliopsida</taxon>
        <taxon>eudicotyledons</taxon>
        <taxon>Gunneridae</taxon>
        <taxon>Pentapetalae</taxon>
        <taxon>rosids</taxon>
        <taxon>fabids</taxon>
        <taxon>Fabales</taxon>
        <taxon>Fabaceae</taxon>
        <taxon>Papilionoideae</taxon>
        <taxon>50 kb inversion clade</taxon>
        <taxon>NPAAA clade</taxon>
        <taxon>Hologalegina</taxon>
        <taxon>IRL clade</taxon>
        <taxon>Trifolieae</taxon>
        <taxon>Trifolium</taxon>
    </lineage>
</organism>
<dbReference type="SUPFAM" id="SSF50965">
    <property type="entry name" value="Galactose oxidase, central domain"/>
    <property type="match status" value="1"/>
</dbReference>
<dbReference type="PANTHER" id="PTHR31111:SF136">
    <property type="entry name" value="F-BOX ASSOCIATED DOMAIN-CONTAINING PROTEIN"/>
    <property type="match status" value="1"/>
</dbReference>
<reference evidence="1 2" key="2">
    <citation type="journal article" date="2017" name="Front. Plant Sci.">
        <title>Gene Classification and Mining of Molecular Markers Useful in Red Clover (Trifolium pratense) Breeding.</title>
        <authorList>
            <person name="Istvanek J."/>
            <person name="Dluhosova J."/>
            <person name="Dluhos P."/>
            <person name="Patkova L."/>
            <person name="Nedelnik J."/>
            <person name="Repkova J."/>
        </authorList>
    </citation>
    <scope>NUCLEOTIDE SEQUENCE [LARGE SCALE GENOMIC DNA]</scope>
    <source>
        <strain evidence="2">cv. Tatra</strain>
        <tissue evidence="1">Young leaves</tissue>
    </source>
</reference>
<dbReference type="AlphaFoldDB" id="A0A2K3NQK5"/>
<protein>
    <submittedName>
        <fullName evidence="1">F-box</fullName>
    </submittedName>
</protein>
<proteinExistence type="predicted"/>
<reference evidence="1 2" key="1">
    <citation type="journal article" date="2014" name="Am. J. Bot.">
        <title>Genome assembly and annotation for red clover (Trifolium pratense; Fabaceae).</title>
        <authorList>
            <person name="Istvanek J."/>
            <person name="Jaros M."/>
            <person name="Krenek A."/>
            <person name="Repkova J."/>
        </authorList>
    </citation>
    <scope>NUCLEOTIDE SEQUENCE [LARGE SCALE GENOMIC DNA]</scope>
    <source>
        <strain evidence="2">cv. Tatra</strain>
        <tissue evidence="1">Young leaves</tissue>
    </source>
</reference>
<accession>A0A2K3NQK5</accession>
<sequence length="245" mass="28158">MKFGEDLEIEILLRLPLKSLMSCDGVFCLKGVYRDTANYGHGQLIMWNPTTNEVHHIPRAPSRNTNDFSYGFGAVGGDFKVIRLTSYVKRMARLLCHSAEVYSLNSNLDLSPDVDILCFNFHNDEFRLLKSPSSTVPLTSYCHDLIEIKGSLGYVLQSNSAYNVCFQVWVIDQNNWSRKYVIETSMLNLRRFWNDAAEVFGGEAGELLESYDHHGKMLRQFQIEIPKNNYFKIYEYVPSVTLLSK</sequence>
<dbReference type="EMBL" id="ASHM01000740">
    <property type="protein sequence ID" value="PNY05322.1"/>
    <property type="molecule type" value="Genomic_DNA"/>
</dbReference>
<dbReference type="PANTHER" id="PTHR31111">
    <property type="entry name" value="BNAA05G37150D PROTEIN-RELATED"/>
    <property type="match status" value="1"/>
</dbReference>
<evidence type="ECO:0000313" key="2">
    <source>
        <dbReference type="Proteomes" id="UP000236291"/>
    </source>
</evidence>